<feature type="transmembrane region" description="Helical" evidence="1">
    <location>
        <begin position="86"/>
        <end position="106"/>
    </location>
</feature>
<dbReference type="PANTHER" id="PTHR47673:SF1">
    <property type="entry name" value="ARM REPEAT SUPERFAMILY PROTEIN"/>
    <property type="match status" value="1"/>
</dbReference>
<sequence>MQRVSQLGLRRLPSPGSAAAAARRAAPVTAEAVSGGGSILLPRGGGSGVAAGGWSGGGPGLRLARRLCTFDERDDRALEEEAEKKFGWILKIFFLGTAGLVGYQFFPYMDQRRMKVVEMGGAQELLNVLEGTKDDKTRKEALKTLVALSKSEEAAGFLDKAGAYAIVSSTPNSSEYAEIETYKTSLLEAFDQLKS</sequence>
<keyword evidence="1" id="KW-1133">Transmembrane helix</keyword>
<reference evidence="2" key="1">
    <citation type="submission" date="2024-10" db="EMBL/GenBank/DDBJ databases">
        <authorList>
            <person name="Ryan C."/>
        </authorList>
    </citation>
    <scope>NUCLEOTIDE SEQUENCE [LARGE SCALE GENOMIC DNA]</scope>
</reference>
<organism evidence="2 3">
    <name type="scientific">Urochloa decumbens</name>
    <dbReference type="NCBI Taxonomy" id="240449"/>
    <lineage>
        <taxon>Eukaryota</taxon>
        <taxon>Viridiplantae</taxon>
        <taxon>Streptophyta</taxon>
        <taxon>Embryophyta</taxon>
        <taxon>Tracheophyta</taxon>
        <taxon>Spermatophyta</taxon>
        <taxon>Magnoliopsida</taxon>
        <taxon>Liliopsida</taxon>
        <taxon>Poales</taxon>
        <taxon>Poaceae</taxon>
        <taxon>PACMAD clade</taxon>
        <taxon>Panicoideae</taxon>
        <taxon>Panicodae</taxon>
        <taxon>Paniceae</taxon>
        <taxon>Melinidinae</taxon>
        <taxon>Urochloa</taxon>
    </lineage>
</organism>
<proteinExistence type="predicted"/>
<evidence type="ECO:0000313" key="2">
    <source>
        <dbReference type="EMBL" id="CAL4918269.1"/>
    </source>
</evidence>
<name>A0ABC8X127_9POAL</name>
<protein>
    <submittedName>
        <fullName evidence="2">Uncharacterized protein</fullName>
    </submittedName>
</protein>
<evidence type="ECO:0000313" key="3">
    <source>
        <dbReference type="Proteomes" id="UP001497457"/>
    </source>
</evidence>
<dbReference type="EMBL" id="OZ075123">
    <property type="protein sequence ID" value="CAL4918269.1"/>
    <property type="molecule type" value="Genomic_DNA"/>
</dbReference>
<gene>
    <name evidence="2" type="ORF">URODEC1_LOCUS19067</name>
</gene>
<dbReference type="AlphaFoldDB" id="A0ABC8X127"/>
<keyword evidence="1" id="KW-0472">Membrane</keyword>
<accession>A0ABC8X127</accession>
<dbReference type="PANTHER" id="PTHR47673">
    <property type="entry name" value="ARM REPEAT SUPERFAMILY PROTEIN"/>
    <property type="match status" value="1"/>
</dbReference>
<keyword evidence="1" id="KW-0812">Transmembrane</keyword>
<keyword evidence="3" id="KW-1185">Reference proteome</keyword>
<dbReference type="Proteomes" id="UP001497457">
    <property type="component" value="Chromosome 13rd"/>
</dbReference>
<evidence type="ECO:0000256" key="1">
    <source>
        <dbReference type="SAM" id="Phobius"/>
    </source>
</evidence>